<dbReference type="InterPro" id="IPR003838">
    <property type="entry name" value="ABC3_permease_C"/>
</dbReference>
<proteinExistence type="inferred from homology"/>
<organism evidence="9 10">
    <name type="scientific">Sulfurovum zhangzhouensis</name>
    <dbReference type="NCBI Taxonomy" id="3019067"/>
    <lineage>
        <taxon>Bacteria</taxon>
        <taxon>Pseudomonadati</taxon>
        <taxon>Campylobacterota</taxon>
        <taxon>Epsilonproteobacteria</taxon>
        <taxon>Campylobacterales</taxon>
        <taxon>Sulfurovaceae</taxon>
        <taxon>Sulfurovum</taxon>
    </lineage>
</organism>
<dbReference type="Pfam" id="PF02687">
    <property type="entry name" value="FtsX"/>
    <property type="match status" value="1"/>
</dbReference>
<evidence type="ECO:0000256" key="1">
    <source>
        <dbReference type="ARBA" id="ARBA00004651"/>
    </source>
</evidence>
<dbReference type="PANTHER" id="PTHR30489:SF0">
    <property type="entry name" value="LIPOPROTEIN-RELEASING SYSTEM TRANSMEMBRANE PROTEIN LOLE"/>
    <property type="match status" value="1"/>
</dbReference>
<feature type="transmembrane region" description="Helical" evidence="7">
    <location>
        <begin position="358"/>
        <end position="381"/>
    </location>
</feature>
<evidence type="ECO:0000256" key="7">
    <source>
        <dbReference type="SAM" id="Phobius"/>
    </source>
</evidence>
<evidence type="ECO:0000256" key="5">
    <source>
        <dbReference type="ARBA" id="ARBA00022989"/>
    </source>
</evidence>
<evidence type="ECO:0000259" key="8">
    <source>
        <dbReference type="Pfam" id="PF02687"/>
    </source>
</evidence>
<evidence type="ECO:0000256" key="3">
    <source>
        <dbReference type="ARBA" id="ARBA00022475"/>
    </source>
</evidence>
<dbReference type="RefSeq" id="WP_289412904.1">
    <property type="nucleotide sequence ID" value="NZ_JAQIBD010000001.1"/>
</dbReference>
<evidence type="ECO:0000313" key="10">
    <source>
        <dbReference type="Proteomes" id="UP001169069"/>
    </source>
</evidence>
<keyword evidence="5 7" id="KW-1133">Transmembrane helix</keyword>
<keyword evidence="10" id="KW-1185">Reference proteome</keyword>
<sequence>MLNKYPFLHFLTLLLFKQKIKHMGIMSISVIMVTLVSSVLFISTSLQHTLQDTLAKQADFTVNKIEAGRSVKTPLAWVDKIIEIEGVSDVTPRVHGRYFYAPGEESFLIVGIDFFEEQSAKALQVLLKDVDLKQFFSTDSMIVGKGVKTFFQTHYYTDSFSFKTPHGVFKKVKIYEVLPNSLNLFTNDMIIMPIELAREIFGLGEDEVTDITFNVPNDAEWDNIISKLHLLDYDMRVVEKREIQKAYENLYNYKGGIFLILYIISLLTFMLILYQRYSMVYSNERKEIGILRAVGWSIKDILRLKFYETLILVITSFIIGVVVAYGYVFILGAPILIEIFLGGANLSNEVRLIPTIEFGVLGSIFLLYAVPFFTAVLIPAWRIAVIPPKEAMQ</sequence>
<feature type="transmembrane region" description="Helical" evidence="7">
    <location>
        <begin position="20"/>
        <end position="42"/>
    </location>
</feature>
<reference evidence="9" key="1">
    <citation type="submission" date="2023-01" db="EMBL/GenBank/DDBJ databases">
        <title>Sulfurovum sp. zt1-1 genome assembly.</title>
        <authorList>
            <person name="Wang J."/>
        </authorList>
    </citation>
    <scope>NUCLEOTIDE SEQUENCE</scope>
    <source>
        <strain evidence="9">Zt1-1</strain>
    </source>
</reference>
<name>A0ABT7QX91_9BACT</name>
<dbReference type="PANTHER" id="PTHR30489">
    <property type="entry name" value="LIPOPROTEIN-RELEASING SYSTEM TRANSMEMBRANE PROTEIN LOLE"/>
    <property type="match status" value="1"/>
</dbReference>
<keyword evidence="3" id="KW-1003">Cell membrane</keyword>
<feature type="transmembrane region" description="Helical" evidence="7">
    <location>
        <begin position="310"/>
        <end position="337"/>
    </location>
</feature>
<evidence type="ECO:0000313" key="9">
    <source>
        <dbReference type="EMBL" id="MDM5271448.1"/>
    </source>
</evidence>
<evidence type="ECO:0000256" key="2">
    <source>
        <dbReference type="ARBA" id="ARBA00005236"/>
    </source>
</evidence>
<comment type="similarity">
    <text evidence="2">Belongs to the ABC-4 integral membrane protein family. LolC/E subfamily.</text>
</comment>
<dbReference type="InterPro" id="IPR051447">
    <property type="entry name" value="Lipoprotein-release_system"/>
</dbReference>
<feature type="transmembrane region" description="Helical" evidence="7">
    <location>
        <begin position="250"/>
        <end position="274"/>
    </location>
</feature>
<accession>A0ABT7QX91</accession>
<evidence type="ECO:0000256" key="4">
    <source>
        <dbReference type="ARBA" id="ARBA00022692"/>
    </source>
</evidence>
<feature type="domain" description="ABC3 transporter permease C-terminal" evidence="8">
    <location>
        <begin position="260"/>
        <end position="387"/>
    </location>
</feature>
<dbReference type="EMBL" id="JAQIBD010000001">
    <property type="protein sequence ID" value="MDM5271448.1"/>
    <property type="molecule type" value="Genomic_DNA"/>
</dbReference>
<evidence type="ECO:0000256" key="6">
    <source>
        <dbReference type="ARBA" id="ARBA00023136"/>
    </source>
</evidence>
<comment type="caution">
    <text evidence="9">The sequence shown here is derived from an EMBL/GenBank/DDBJ whole genome shotgun (WGS) entry which is preliminary data.</text>
</comment>
<keyword evidence="6 7" id="KW-0472">Membrane</keyword>
<protein>
    <submittedName>
        <fullName evidence="9">FtsX-like permease family protein</fullName>
    </submittedName>
</protein>
<keyword evidence="4 7" id="KW-0812">Transmembrane</keyword>
<gene>
    <name evidence="9" type="ORF">PGH07_04595</name>
</gene>
<dbReference type="Proteomes" id="UP001169069">
    <property type="component" value="Unassembled WGS sequence"/>
</dbReference>
<comment type="subcellular location">
    <subcellularLocation>
        <location evidence="1">Cell membrane</location>
        <topology evidence="1">Multi-pass membrane protein</topology>
    </subcellularLocation>
</comment>